<feature type="non-terminal residue" evidence="1">
    <location>
        <position position="1"/>
    </location>
</feature>
<sequence length="317" mass="35747">ANKPRTSVAPPIHLFHPVFGHFLDDIKRNDAIPDDTIRLTTEYMKAASAIYANENERRNALTPLLSKILGVDIQTIVNEDKTIPDGMTDLKLGEHFENILIYLTEHKNEIGEGNSASAAQGGLSQGRSWAQPRFKKYRNSTNCPTFVMATAGPWFVILGAVITDGVIVQRLTDYVWVGLDSVMNEPHITRVARILFALKTGLETLRKYYEAVQPSGSASPVDSRYFPSFTEYPGPDNQPVHFKYVGFLEDTPDCTTLHARTDTQPAKDIVVKFVDRYGRGHTACLQTQRIIWLQKFIIADPCMSRTMTRHMDLFLWS</sequence>
<name>A0A9P5NUM1_GYMJU</name>
<dbReference type="AlphaFoldDB" id="A0A9P5NUM1"/>
<organism evidence="1 2">
    <name type="scientific">Gymnopilus junonius</name>
    <name type="common">Spectacular rustgill mushroom</name>
    <name type="synonym">Gymnopilus spectabilis subsp. junonius</name>
    <dbReference type="NCBI Taxonomy" id="109634"/>
    <lineage>
        <taxon>Eukaryota</taxon>
        <taxon>Fungi</taxon>
        <taxon>Dikarya</taxon>
        <taxon>Basidiomycota</taxon>
        <taxon>Agaricomycotina</taxon>
        <taxon>Agaricomycetes</taxon>
        <taxon>Agaricomycetidae</taxon>
        <taxon>Agaricales</taxon>
        <taxon>Agaricineae</taxon>
        <taxon>Hymenogastraceae</taxon>
        <taxon>Gymnopilus</taxon>
    </lineage>
</organism>
<dbReference type="OrthoDB" id="4062651at2759"/>
<evidence type="ECO:0000313" key="1">
    <source>
        <dbReference type="EMBL" id="KAF8909284.1"/>
    </source>
</evidence>
<protein>
    <submittedName>
        <fullName evidence="1">Uncharacterized protein</fullName>
    </submittedName>
</protein>
<keyword evidence="2" id="KW-1185">Reference proteome</keyword>
<accession>A0A9P5NUM1</accession>
<comment type="caution">
    <text evidence="1">The sequence shown here is derived from an EMBL/GenBank/DDBJ whole genome shotgun (WGS) entry which is preliminary data.</text>
</comment>
<reference evidence="1" key="1">
    <citation type="submission" date="2020-11" db="EMBL/GenBank/DDBJ databases">
        <authorList>
            <consortium name="DOE Joint Genome Institute"/>
            <person name="Ahrendt S."/>
            <person name="Riley R."/>
            <person name="Andreopoulos W."/>
            <person name="LaButti K."/>
            <person name="Pangilinan J."/>
            <person name="Ruiz-duenas F.J."/>
            <person name="Barrasa J.M."/>
            <person name="Sanchez-Garcia M."/>
            <person name="Camarero S."/>
            <person name="Miyauchi S."/>
            <person name="Serrano A."/>
            <person name="Linde D."/>
            <person name="Babiker R."/>
            <person name="Drula E."/>
            <person name="Ayuso-Fernandez I."/>
            <person name="Pacheco R."/>
            <person name="Padilla G."/>
            <person name="Ferreira P."/>
            <person name="Barriuso J."/>
            <person name="Kellner H."/>
            <person name="Castanera R."/>
            <person name="Alfaro M."/>
            <person name="Ramirez L."/>
            <person name="Pisabarro A.G."/>
            <person name="Kuo A."/>
            <person name="Tritt A."/>
            <person name="Lipzen A."/>
            <person name="He G."/>
            <person name="Yan M."/>
            <person name="Ng V."/>
            <person name="Cullen D."/>
            <person name="Martin F."/>
            <person name="Rosso M.-N."/>
            <person name="Henrissat B."/>
            <person name="Hibbett D."/>
            <person name="Martinez A.T."/>
            <person name="Grigoriev I.V."/>
        </authorList>
    </citation>
    <scope>NUCLEOTIDE SEQUENCE</scope>
    <source>
        <strain evidence="1">AH 44721</strain>
    </source>
</reference>
<gene>
    <name evidence="1" type="ORF">CPB84DRAFT_1947341</name>
</gene>
<evidence type="ECO:0000313" key="2">
    <source>
        <dbReference type="Proteomes" id="UP000724874"/>
    </source>
</evidence>
<proteinExistence type="predicted"/>
<dbReference type="Proteomes" id="UP000724874">
    <property type="component" value="Unassembled WGS sequence"/>
</dbReference>
<dbReference type="EMBL" id="JADNYJ010000009">
    <property type="protein sequence ID" value="KAF8909284.1"/>
    <property type="molecule type" value="Genomic_DNA"/>
</dbReference>